<evidence type="ECO:0000256" key="1">
    <source>
        <dbReference type="SAM" id="MobiDB-lite"/>
    </source>
</evidence>
<dbReference type="Proteomes" id="UP001194468">
    <property type="component" value="Unassembled WGS sequence"/>
</dbReference>
<keyword evidence="3" id="KW-1185">Reference proteome</keyword>
<evidence type="ECO:0000313" key="2">
    <source>
        <dbReference type="EMBL" id="KAF8434170.1"/>
    </source>
</evidence>
<reference evidence="2" key="1">
    <citation type="submission" date="2019-10" db="EMBL/GenBank/DDBJ databases">
        <authorList>
            <consortium name="DOE Joint Genome Institute"/>
            <person name="Kuo A."/>
            <person name="Miyauchi S."/>
            <person name="Kiss E."/>
            <person name="Drula E."/>
            <person name="Kohler A."/>
            <person name="Sanchez-Garcia M."/>
            <person name="Andreopoulos B."/>
            <person name="Barry K.W."/>
            <person name="Bonito G."/>
            <person name="Buee M."/>
            <person name="Carver A."/>
            <person name="Chen C."/>
            <person name="Cichocki N."/>
            <person name="Clum A."/>
            <person name="Culley D."/>
            <person name="Crous P.W."/>
            <person name="Fauchery L."/>
            <person name="Girlanda M."/>
            <person name="Hayes R."/>
            <person name="Keri Z."/>
            <person name="LaButti K."/>
            <person name="Lipzen A."/>
            <person name="Lombard V."/>
            <person name="Magnuson J."/>
            <person name="Maillard F."/>
            <person name="Morin E."/>
            <person name="Murat C."/>
            <person name="Nolan M."/>
            <person name="Ohm R."/>
            <person name="Pangilinan J."/>
            <person name="Pereira M."/>
            <person name="Perotto S."/>
            <person name="Peter M."/>
            <person name="Riley R."/>
            <person name="Sitrit Y."/>
            <person name="Stielow B."/>
            <person name="Szollosi G."/>
            <person name="Zifcakova L."/>
            <person name="Stursova M."/>
            <person name="Spatafora J.W."/>
            <person name="Tedersoo L."/>
            <person name="Vaario L.-M."/>
            <person name="Yamada A."/>
            <person name="Yan M."/>
            <person name="Wang P."/>
            <person name="Xu J."/>
            <person name="Bruns T."/>
            <person name="Baldrian P."/>
            <person name="Vilgalys R."/>
            <person name="Henrissat B."/>
            <person name="Grigoriev I.V."/>
            <person name="Hibbett D."/>
            <person name="Nagy L.G."/>
            <person name="Martin F.M."/>
        </authorList>
    </citation>
    <scope>NUCLEOTIDE SEQUENCE</scope>
    <source>
        <strain evidence="2">BED1</strain>
    </source>
</reference>
<dbReference type="AlphaFoldDB" id="A0AAD4BME9"/>
<dbReference type="EMBL" id="WHUW01000030">
    <property type="protein sequence ID" value="KAF8434170.1"/>
    <property type="molecule type" value="Genomic_DNA"/>
</dbReference>
<protein>
    <submittedName>
        <fullName evidence="2">Uncharacterized protein</fullName>
    </submittedName>
</protein>
<sequence length="188" mass="21685">MHSRCWMAYNFYITHGRRWTYLRTTATSSESQKGPPPKREGLRSATRSQGQGSQGAVDRYAGGQQRAIRPFRPTEEDDSSSITDDTVVEDDSDWIEYIHKWQKESDSAAGKWDSGELNGSYDEQLAAYIEEHARTPPSPGIWNSWKPTWGSPLRDPKIYDRPRFLSNDWAVFKNDVYLTRSEYPQVDL</sequence>
<feature type="region of interest" description="Disordered" evidence="1">
    <location>
        <begin position="26"/>
        <end position="86"/>
    </location>
</feature>
<accession>A0AAD4BME9</accession>
<proteinExistence type="predicted"/>
<organism evidence="2 3">
    <name type="scientific">Boletus edulis BED1</name>
    <dbReference type="NCBI Taxonomy" id="1328754"/>
    <lineage>
        <taxon>Eukaryota</taxon>
        <taxon>Fungi</taxon>
        <taxon>Dikarya</taxon>
        <taxon>Basidiomycota</taxon>
        <taxon>Agaricomycotina</taxon>
        <taxon>Agaricomycetes</taxon>
        <taxon>Agaricomycetidae</taxon>
        <taxon>Boletales</taxon>
        <taxon>Boletineae</taxon>
        <taxon>Boletaceae</taxon>
        <taxon>Boletoideae</taxon>
        <taxon>Boletus</taxon>
    </lineage>
</organism>
<comment type="caution">
    <text evidence="2">The sequence shown here is derived from an EMBL/GenBank/DDBJ whole genome shotgun (WGS) entry which is preliminary data.</text>
</comment>
<evidence type="ECO:0000313" key="3">
    <source>
        <dbReference type="Proteomes" id="UP001194468"/>
    </source>
</evidence>
<gene>
    <name evidence="2" type="ORF">L210DRAFT_3506798</name>
</gene>
<reference evidence="2" key="2">
    <citation type="journal article" date="2020" name="Nat. Commun.">
        <title>Large-scale genome sequencing of mycorrhizal fungi provides insights into the early evolution of symbiotic traits.</title>
        <authorList>
            <person name="Miyauchi S."/>
            <person name="Kiss E."/>
            <person name="Kuo A."/>
            <person name="Drula E."/>
            <person name="Kohler A."/>
            <person name="Sanchez-Garcia M."/>
            <person name="Morin E."/>
            <person name="Andreopoulos B."/>
            <person name="Barry K.W."/>
            <person name="Bonito G."/>
            <person name="Buee M."/>
            <person name="Carver A."/>
            <person name="Chen C."/>
            <person name="Cichocki N."/>
            <person name="Clum A."/>
            <person name="Culley D."/>
            <person name="Crous P.W."/>
            <person name="Fauchery L."/>
            <person name="Girlanda M."/>
            <person name="Hayes R.D."/>
            <person name="Keri Z."/>
            <person name="LaButti K."/>
            <person name="Lipzen A."/>
            <person name="Lombard V."/>
            <person name="Magnuson J."/>
            <person name="Maillard F."/>
            <person name="Murat C."/>
            <person name="Nolan M."/>
            <person name="Ohm R.A."/>
            <person name="Pangilinan J."/>
            <person name="Pereira M.F."/>
            <person name="Perotto S."/>
            <person name="Peter M."/>
            <person name="Pfister S."/>
            <person name="Riley R."/>
            <person name="Sitrit Y."/>
            <person name="Stielow J.B."/>
            <person name="Szollosi G."/>
            <person name="Zifcakova L."/>
            <person name="Stursova M."/>
            <person name="Spatafora J.W."/>
            <person name="Tedersoo L."/>
            <person name="Vaario L.M."/>
            <person name="Yamada A."/>
            <person name="Yan M."/>
            <person name="Wang P."/>
            <person name="Xu J."/>
            <person name="Bruns T."/>
            <person name="Baldrian P."/>
            <person name="Vilgalys R."/>
            <person name="Dunand C."/>
            <person name="Henrissat B."/>
            <person name="Grigoriev I.V."/>
            <person name="Hibbett D."/>
            <person name="Nagy L.G."/>
            <person name="Martin F.M."/>
        </authorList>
    </citation>
    <scope>NUCLEOTIDE SEQUENCE</scope>
    <source>
        <strain evidence="2">BED1</strain>
    </source>
</reference>
<name>A0AAD4BME9_BOLED</name>